<protein>
    <submittedName>
        <fullName evidence="3">NAD(P)/FAD-dependent oxidoreductase</fullName>
    </submittedName>
</protein>
<gene>
    <name evidence="3" type="ORF">DZC52_09960</name>
</gene>
<dbReference type="SUPFAM" id="SSF51905">
    <property type="entry name" value="FAD/NAD(P)-binding domain"/>
    <property type="match status" value="1"/>
</dbReference>
<dbReference type="PANTHER" id="PTHR43747:SF1">
    <property type="entry name" value="SLR1998 PROTEIN"/>
    <property type="match status" value="1"/>
</dbReference>
<evidence type="ECO:0000313" key="4">
    <source>
        <dbReference type="Proteomes" id="UP000260351"/>
    </source>
</evidence>
<organism evidence="3 4">
    <name type="scientific">Wenzhouxiangella sediminis</name>
    <dbReference type="NCBI Taxonomy" id="1792836"/>
    <lineage>
        <taxon>Bacteria</taxon>
        <taxon>Pseudomonadati</taxon>
        <taxon>Pseudomonadota</taxon>
        <taxon>Gammaproteobacteria</taxon>
        <taxon>Chromatiales</taxon>
        <taxon>Wenzhouxiangellaceae</taxon>
        <taxon>Wenzhouxiangella</taxon>
    </lineage>
</organism>
<keyword evidence="4" id="KW-1185">Reference proteome</keyword>
<evidence type="ECO:0000256" key="1">
    <source>
        <dbReference type="SAM" id="MobiDB-lite"/>
    </source>
</evidence>
<proteinExistence type="predicted"/>
<sequence length="453" mass="50798">MPHTSAAPDSHSSPSRPVEMPRRADVAVIGGGPAGSTMASLLARDGHAVVLLEKDGHPRFHIGESLLPHNMKIIREMGLEDRLAGLGVFKPGADFTGDDAEEQRHEIRFDEALDVPEGCGHAWQVRRSEFDRMLFEHAAESGARTFEGARVRHIDFDADEPELTVTHSGGEHRLAVRFVVDASGRDALLARRFDLQRRNREHGTAALYGHFRNVPRREGEAAGNISIYWFEHGWIWMIPLADGVMSVGAVCNPEYLRQRGRDVERFFFDTIALNPHAAERMKAAEPASPITATGNYSYFSSRLMGSRWLLVGDAGMFVDPVFSSGVFFAMYSASLGADVVRAELAGDARAAAAARRRYRRKVRRGVRELCWFIYRFPAPAMRHLFLNPRNVFGLRQAVISVLAGDLHDNGRVRRRIRLFRLVYLLLSLRYLPGAIRARRQRRHNAAMGFDHAA</sequence>
<comment type="caution">
    <text evidence="3">The sequence shown here is derived from an EMBL/GenBank/DDBJ whole genome shotgun (WGS) entry which is preliminary data.</text>
</comment>
<feature type="domain" description="FAD-binding" evidence="2">
    <location>
        <begin position="24"/>
        <end position="350"/>
    </location>
</feature>
<name>A0A3E1K7K9_9GAMM</name>
<evidence type="ECO:0000259" key="2">
    <source>
        <dbReference type="Pfam" id="PF01494"/>
    </source>
</evidence>
<feature type="region of interest" description="Disordered" evidence="1">
    <location>
        <begin position="1"/>
        <end position="21"/>
    </location>
</feature>
<dbReference type="OrthoDB" id="9785276at2"/>
<dbReference type="GO" id="GO:0071949">
    <property type="term" value="F:FAD binding"/>
    <property type="evidence" value="ECO:0007669"/>
    <property type="project" value="InterPro"/>
</dbReference>
<dbReference type="EMBL" id="QUZK01000039">
    <property type="protein sequence ID" value="RFF30018.1"/>
    <property type="molecule type" value="Genomic_DNA"/>
</dbReference>
<dbReference type="AlphaFoldDB" id="A0A3E1K7K9"/>
<dbReference type="Gene3D" id="3.50.50.60">
    <property type="entry name" value="FAD/NAD(P)-binding domain"/>
    <property type="match status" value="1"/>
</dbReference>
<dbReference type="PRINTS" id="PR00420">
    <property type="entry name" value="RNGMNOXGNASE"/>
</dbReference>
<accession>A0A3E1K7K9</accession>
<dbReference type="InterPro" id="IPR002938">
    <property type="entry name" value="FAD-bd"/>
</dbReference>
<dbReference type="Proteomes" id="UP000260351">
    <property type="component" value="Unassembled WGS sequence"/>
</dbReference>
<evidence type="ECO:0000313" key="3">
    <source>
        <dbReference type="EMBL" id="RFF30018.1"/>
    </source>
</evidence>
<dbReference type="PANTHER" id="PTHR43747">
    <property type="entry name" value="FAD-BINDING PROTEIN"/>
    <property type="match status" value="1"/>
</dbReference>
<dbReference type="InterPro" id="IPR050816">
    <property type="entry name" value="Flavin-dep_Halogenase_NPB"/>
</dbReference>
<dbReference type="Pfam" id="PF01494">
    <property type="entry name" value="FAD_binding_3"/>
    <property type="match status" value="1"/>
</dbReference>
<reference evidence="3 4" key="1">
    <citation type="submission" date="2018-08" db="EMBL/GenBank/DDBJ databases">
        <title>Wenzhouxiangella salilacus sp. nov., a novel bacterium isolated from a saline lake in Xinjiang Province, China.</title>
        <authorList>
            <person name="Han S."/>
        </authorList>
    </citation>
    <scope>NUCLEOTIDE SEQUENCE [LARGE SCALE GENOMIC DNA]</scope>
    <source>
        <strain evidence="3 4">XDB06</strain>
    </source>
</reference>
<dbReference type="InterPro" id="IPR036188">
    <property type="entry name" value="FAD/NAD-bd_sf"/>
</dbReference>